<protein>
    <recommendedName>
        <fullName evidence="3">CCHC-type domain-containing protein</fullName>
    </recommendedName>
</protein>
<dbReference type="Proteomes" id="UP001280121">
    <property type="component" value="Unassembled WGS sequence"/>
</dbReference>
<dbReference type="EMBL" id="JANJYI010000004">
    <property type="protein sequence ID" value="KAK2651341.1"/>
    <property type="molecule type" value="Genomic_DNA"/>
</dbReference>
<proteinExistence type="predicted"/>
<sequence>MCGVPPEVTDHTDIVGPQFDDVFGCQIEMNVIIREVVAPRLQQLDGRLIRPKGIVVDMKTVYGIQIMYSKAYQALDFKLSLTYRTHEETFQPLSSFGYVLEQKNPGTFTDLQYDEDGKFLYFFMSIGASLRGFQTCMRSVIAIDGTHLKGRFGGTMFVATTQDVNEQNAYDYVNTDGPHKWSHVHCPERREQNLDFTSLFSDYYKRQTLIDEYSVPIMLVGYSPTWVVPSDIVERVILNPISRRQTGRPRAGQHVSFLKRTNTQSCRRCGQLRHNSRRCSNPPLINEGPSRGVPDEYRHKCSICHSIGHNKQTYPNRE</sequence>
<dbReference type="PANTHER" id="PTHR31973">
    <property type="entry name" value="POLYPROTEIN, PUTATIVE-RELATED"/>
    <property type="match status" value="1"/>
</dbReference>
<dbReference type="AlphaFoldDB" id="A0AAD9UB97"/>
<gene>
    <name evidence="1" type="ORF">Ddye_011197</name>
</gene>
<evidence type="ECO:0008006" key="3">
    <source>
        <dbReference type="Google" id="ProtNLM"/>
    </source>
</evidence>
<dbReference type="PANTHER" id="PTHR31973:SF195">
    <property type="entry name" value="MUDR FAMILY TRANSPOSASE"/>
    <property type="match status" value="1"/>
</dbReference>
<organism evidence="1 2">
    <name type="scientific">Dipteronia dyeriana</name>
    <dbReference type="NCBI Taxonomy" id="168575"/>
    <lineage>
        <taxon>Eukaryota</taxon>
        <taxon>Viridiplantae</taxon>
        <taxon>Streptophyta</taxon>
        <taxon>Embryophyta</taxon>
        <taxon>Tracheophyta</taxon>
        <taxon>Spermatophyta</taxon>
        <taxon>Magnoliopsida</taxon>
        <taxon>eudicotyledons</taxon>
        <taxon>Gunneridae</taxon>
        <taxon>Pentapetalae</taxon>
        <taxon>rosids</taxon>
        <taxon>malvids</taxon>
        <taxon>Sapindales</taxon>
        <taxon>Sapindaceae</taxon>
        <taxon>Hippocastanoideae</taxon>
        <taxon>Acereae</taxon>
        <taxon>Dipteronia</taxon>
    </lineage>
</organism>
<evidence type="ECO:0000313" key="1">
    <source>
        <dbReference type="EMBL" id="KAK2651341.1"/>
    </source>
</evidence>
<comment type="caution">
    <text evidence="1">The sequence shown here is derived from an EMBL/GenBank/DDBJ whole genome shotgun (WGS) entry which is preliminary data.</text>
</comment>
<evidence type="ECO:0000313" key="2">
    <source>
        <dbReference type="Proteomes" id="UP001280121"/>
    </source>
</evidence>
<accession>A0AAD9UB97</accession>
<keyword evidence="2" id="KW-1185">Reference proteome</keyword>
<name>A0AAD9UB97_9ROSI</name>
<reference evidence="1" key="1">
    <citation type="journal article" date="2023" name="Plant J.">
        <title>Genome sequences and population genomics provide insights into the demographic history, inbreeding, and mutation load of two 'living fossil' tree species of Dipteronia.</title>
        <authorList>
            <person name="Feng Y."/>
            <person name="Comes H.P."/>
            <person name="Chen J."/>
            <person name="Zhu S."/>
            <person name="Lu R."/>
            <person name="Zhang X."/>
            <person name="Li P."/>
            <person name="Qiu J."/>
            <person name="Olsen K.M."/>
            <person name="Qiu Y."/>
        </authorList>
    </citation>
    <scope>NUCLEOTIDE SEQUENCE</scope>
    <source>
        <strain evidence="1">KIB01</strain>
    </source>
</reference>
<dbReference type="Gene3D" id="4.10.60.10">
    <property type="entry name" value="Zinc finger, CCHC-type"/>
    <property type="match status" value="1"/>
</dbReference>